<protein>
    <submittedName>
        <fullName evidence="3">ABC exporter domain-containing protein</fullName>
    </submittedName>
</protein>
<reference evidence="3 5" key="3">
    <citation type="submission" date="2020-11" db="EMBL/GenBank/DDBJ databases">
        <title>Closed and high quality bacterial genomes of the OMM12 community.</title>
        <authorList>
            <person name="Marbouty M."/>
            <person name="Lamy-Besnier Q."/>
            <person name="Debarbieux L."/>
            <person name="Koszul R."/>
        </authorList>
    </citation>
    <scope>NUCLEOTIDE SEQUENCE [LARGE SCALE GENOMIC DNA]</scope>
    <source>
        <strain evidence="3 5">KB18</strain>
    </source>
</reference>
<keyword evidence="4" id="KW-1185">Reference proteome</keyword>
<dbReference type="Pfam" id="PF16962">
    <property type="entry name" value="ABC_export"/>
    <property type="match status" value="1"/>
</dbReference>
<feature type="transmembrane region" description="Helical" evidence="1">
    <location>
        <begin position="421"/>
        <end position="441"/>
    </location>
</feature>
<feature type="transmembrane region" description="Helical" evidence="1">
    <location>
        <begin position="369"/>
        <end position="386"/>
    </location>
</feature>
<evidence type="ECO:0000313" key="3">
    <source>
        <dbReference type="EMBL" id="QQR29976.1"/>
    </source>
</evidence>
<reference evidence="2" key="1">
    <citation type="journal article" date="2017" name="Genome Announc.">
        <title>High-Quality Whole-Genome Sequences of the Oligo-Mouse-Microbiota Bacterial Community.</title>
        <authorList>
            <person name="Garzetti D."/>
            <person name="Brugiroux S."/>
            <person name="Bunk B."/>
            <person name="Pukall R."/>
            <person name="McCoy K.D."/>
            <person name="Macpherson A.J."/>
            <person name="Stecher B."/>
        </authorList>
    </citation>
    <scope>NUCLEOTIDE SEQUENCE</scope>
    <source>
        <strain evidence="2">KB18</strain>
    </source>
</reference>
<evidence type="ECO:0000313" key="5">
    <source>
        <dbReference type="Proteomes" id="UP000596035"/>
    </source>
</evidence>
<sequence length="545" mass="59658">MRSPLVYLTLVKLKNQLKEAVKHPAKLFYVVFLAAMLLLTAIGGRDTEMELRPLSELTAIMVLFYSLMFLMTFINGLNGGAGNYPMFTLSDVSMLFPSPLKPNKVLFYGLTRQLGLSLLLGFFLLFQYSWMHAAYGVGYLHLVLIVLGYALCLFLGQICAMAAYTRTSGNDSARRVVRYLVYGITVAFVAGLIYSCMPKITVGANSEEMLSFALYGALDAGAEFLSAIGVFFPVSGWAAGLIGGVFTGEYITAGICALLMLAAFAIALLLVIKNKNNYYEDVLQTAEVAQSAITAKKEGQPAEVTPKKVRVGKTGLDKGSGSSAMFYKHLLENRRSGVFMFSKMTLIFMGITIGCAVMYSFIFSDEGDSTAAFVAVFTMSTYMQMFSESMGRFSWEISKPYIYLIPEPPFKKLLWATAETLLADCVEAVFLFVPIGLILNIGPIETVLCIIARISFALLFTSGNMLVERVFGTVRSKGLILFFYIISLMILAAPGIVLGVLLLSLELLPGFIGMLLGIIAANVPVALLVMFLCRNVLQYTEINGR</sequence>
<organism evidence="3 5">
    <name type="scientific">Acutalibacter muris</name>
    <dbReference type="NCBI Taxonomy" id="1796620"/>
    <lineage>
        <taxon>Bacteria</taxon>
        <taxon>Bacillati</taxon>
        <taxon>Bacillota</taxon>
        <taxon>Clostridia</taxon>
        <taxon>Eubacteriales</taxon>
        <taxon>Acutalibacteraceae</taxon>
        <taxon>Acutalibacter</taxon>
    </lineage>
</organism>
<feature type="transmembrane region" description="Helical" evidence="1">
    <location>
        <begin position="57"/>
        <end position="77"/>
    </location>
</feature>
<feature type="transmembrane region" description="Helical" evidence="1">
    <location>
        <begin position="105"/>
        <end position="126"/>
    </location>
</feature>
<feature type="transmembrane region" description="Helical" evidence="1">
    <location>
        <begin position="479"/>
        <end position="505"/>
    </location>
</feature>
<evidence type="ECO:0000313" key="2">
    <source>
        <dbReference type="EMBL" id="ASB40699.1"/>
    </source>
</evidence>
<reference evidence="4" key="2">
    <citation type="submission" date="2017-05" db="EMBL/GenBank/DDBJ databases">
        <title>Improved OligoMM genomes.</title>
        <authorList>
            <person name="Garzetti D."/>
        </authorList>
    </citation>
    <scope>NUCLEOTIDE SEQUENCE [LARGE SCALE GENOMIC DNA]</scope>
    <source>
        <strain evidence="4">KB18</strain>
    </source>
</reference>
<accession>A0A1Z2XQL5</accession>
<evidence type="ECO:0000256" key="1">
    <source>
        <dbReference type="SAM" id="Phobius"/>
    </source>
</evidence>
<dbReference type="AlphaFoldDB" id="A0A1Z2XQL5"/>
<feature type="transmembrane region" description="Helical" evidence="1">
    <location>
        <begin position="344"/>
        <end position="363"/>
    </location>
</feature>
<feature type="transmembrane region" description="Helical" evidence="1">
    <location>
        <begin position="138"/>
        <end position="164"/>
    </location>
</feature>
<feature type="transmembrane region" description="Helical" evidence="1">
    <location>
        <begin position="250"/>
        <end position="272"/>
    </location>
</feature>
<proteinExistence type="predicted"/>
<feature type="transmembrane region" description="Helical" evidence="1">
    <location>
        <begin position="27"/>
        <end position="45"/>
    </location>
</feature>
<feature type="transmembrane region" description="Helical" evidence="1">
    <location>
        <begin position="176"/>
        <end position="197"/>
    </location>
</feature>
<evidence type="ECO:0000313" key="4">
    <source>
        <dbReference type="Proteomes" id="UP000196710"/>
    </source>
</evidence>
<feature type="transmembrane region" description="Helical" evidence="1">
    <location>
        <begin position="209"/>
        <end position="238"/>
    </location>
</feature>
<dbReference type="EMBL" id="CP065321">
    <property type="protein sequence ID" value="QQR29976.1"/>
    <property type="molecule type" value="Genomic_DNA"/>
</dbReference>
<dbReference type="KEGG" id="amur:ADH66_08520"/>
<gene>
    <name evidence="2" type="ORF">ADH66_08520</name>
    <name evidence="3" type="ORF">I5Q82_18560</name>
</gene>
<name>A0A1Z2XQL5_9FIRM</name>
<feature type="transmembrane region" description="Helical" evidence="1">
    <location>
        <begin position="511"/>
        <end position="533"/>
    </location>
</feature>
<dbReference type="Proteomes" id="UP000196710">
    <property type="component" value="Chromosome"/>
</dbReference>
<dbReference type="Proteomes" id="UP000596035">
    <property type="component" value="Chromosome"/>
</dbReference>
<dbReference type="RefSeq" id="WP_066533522.1">
    <property type="nucleotide sequence ID" value="NZ_CP021422.1"/>
</dbReference>
<keyword evidence="1" id="KW-0812">Transmembrane</keyword>
<keyword evidence="1" id="KW-0472">Membrane</keyword>
<dbReference type="EMBL" id="CP021422">
    <property type="protein sequence ID" value="ASB40699.1"/>
    <property type="molecule type" value="Genomic_DNA"/>
</dbReference>
<dbReference type="InterPro" id="IPR031584">
    <property type="entry name" value="Put_ABC_export"/>
</dbReference>
<keyword evidence="1" id="KW-1133">Transmembrane helix</keyword>